<dbReference type="InterPro" id="IPR038136">
    <property type="entry name" value="CofD-like_dom_sf"/>
</dbReference>
<dbReference type="EC" id="2.7.8.28" evidence="4"/>
<dbReference type="NCBIfam" id="TIGR01819">
    <property type="entry name" value="F420_cofD"/>
    <property type="match status" value="1"/>
</dbReference>
<feature type="region of interest" description="Disordered" evidence="3">
    <location>
        <begin position="1"/>
        <end position="46"/>
    </location>
</feature>
<keyword evidence="2" id="KW-0460">Magnesium</keyword>
<dbReference type="FunFam" id="1.10.8.240:FF:000001">
    <property type="entry name" value="2-phospho-L-lactate transferase"/>
    <property type="match status" value="1"/>
</dbReference>
<accession>A0A6J4MRH6</accession>
<organism evidence="4">
    <name type="scientific">uncultured Nocardioidaceae bacterium</name>
    <dbReference type="NCBI Taxonomy" id="253824"/>
    <lineage>
        <taxon>Bacteria</taxon>
        <taxon>Bacillati</taxon>
        <taxon>Actinomycetota</taxon>
        <taxon>Actinomycetes</taxon>
        <taxon>Propionibacteriales</taxon>
        <taxon>Nocardioidaceae</taxon>
        <taxon>environmental samples</taxon>
    </lineage>
</organism>
<dbReference type="GO" id="GO:0043743">
    <property type="term" value="F:LPPG:FO 2-phospho-L-lactate transferase activity"/>
    <property type="evidence" value="ECO:0007669"/>
    <property type="project" value="UniProtKB-EC"/>
</dbReference>
<dbReference type="HAMAP" id="MF_01257">
    <property type="entry name" value="CofD"/>
    <property type="match status" value="1"/>
</dbReference>
<dbReference type="GO" id="GO:0000287">
    <property type="term" value="F:magnesium ion binding"/>
    <property type="evidence" value="ECO:0007669"/>
    <property type="project" value="InterPro"/>
</dbReference>
<dbReference type="CDD" id="cd07186">
    <property type="entry name" value="CofD_like"/>
    <property type="match status" value="1"/>
</dbReference>
<feature type="compositionally biased region" description="Polar residues" evidence="3">
    <location>
        <begin position="32"/>
        <end position="43"/>
    </location>
</feature>
<dbReference type="PANTHER" id="PTHR43007">
    <property type="entry name" value="2-PHOSPHO-L-LACTATE TRANSFERASE"/>
    <property type="match status" value="1"/>
</dbReference>
<dbReference type="Gene3D" id="1.10.8.240">
    <property type="entry name" value="CofD-like domain"/>
    <property type="match status" value="1"/>
</dbReference>
<proteinExistence type="inferred from homology"/>
<gene>
    <name evidence="4" type="ORF">AVDCRST_MAG72-2582</name>
</gene>
<keyword evidence="1 4" id="KW-0808">Transferase</keyword>
<feature type="compositionally biased region" description="Basic and acidic residues" evidence="3">
    <location>
        <begin position="11"/>
        <end position="29"/>
    </location>
</feature>
<dbReference type="InterPro" id="IPR002882">
    <property type="entry name" value="CofD"/>
</dbReference>
<evidence type="ECO:0000256" key="1">
    <source>
        <dbReference type="ARBA" id="ARBA00022679"/>
    </source>
</evidence>
<evidence type="ECO:0000256" key="2">
    <source>
        <dbReference type="ARBA" id="ARBA00022842"/>
    </source>
</evidence>
<dbReference type="AlphaFoldDB" id="A0A6J4MRH6"/>
<protein>
    <submittedName>
        <fullName evidence="4">Lactyl (2) diphospho-(5')guanosine:7,8-didemethyl-8-hydroxy-5-deazarib oflavin 2-phospho-L-lactate transferase</fullName>
        <ecNumber evidence="4">2.7.8.28</ecNumber>
    </submittedName>
</protein>
<dbReference type="Gene3D" id="3.40.50.10680">
    <property type="entry name" value="CofD-like domains"/>
    <property type="match status" value="1"/>
</dbReference>
<dbReference type="InterPro" id="IPR010115">
    <property type="entry name" value="FbiA/CofD"/>
</dbReference>
<evidence type="ECO:0000256" key="3">
    <source>
        <dbReference type="SAM" id="MobiDB-lite"/>
    </source>
</evidence>
<sequence>MDPLSSAARPRQSDQSDSGDRSDEGHLETDSVGDSQARRQPSGAQAALPPRVTVLCGGVGGARFLQGVLQLTSPSPRGEPISRVTAVVNTADDLWLHGLKVCPDLDTVMYTLGGGIDADRGWGRTEETWHAKQELARYGVEPTWFGLGDKDLATHLVRTQMLDAGFGLAEVTAALCRRWEPGARLLPMTEDRVETHIVIDDADEPSGRRAVHFQEYWVRLRAEVPARAVVVVGIEKAAPAPGVVKAITDTDLVLVSPSNPVVSIGTILDVPGVAEAVRSTDAPVVGLSPIVAGSPVRGMAAQMLAAVGVATSAAAVAEHYGARTGGGILDCWLVDSADRDSVEQVRRAGIGCRAVPLMMTDARATAEMVRAAYALALEAGR</sequence>
<evidence type="ECO:0000313" key="4">
    <source>
        <dbReference type="EMBL" id="CAA9364519.1"/>
    </source>
</evidence>
<dbReference type="Pfam" id="PF01933">
    <property type="entry name" value="CofD"/>
    <property type="match status" value="1"/>
</dbReference>
<reference evidence="4" key="1">
    <citation type="submission" date="2020-02" db="EMBL/GenBank/DDBJ databases">
        <authorList>
            <person name="Meier V. D."/>
        </authorList>
    </citation>
    <scope>NUCLEOTIDE SEQUENCE</scope>
    <source>
        <strain evidence="4">AVDCRST_MAG72</strain>
    </source>
</reference>
<dbReference type="SUPFAM" id="SSF142338">
    <property type="entry name" value="CofD-like"/>
    <property type="match status" value="1"/>
</dbReference>
<dbReference type="PANTHER" id="PTHR43007:SF1">
    <property type="entry name" value="2-PHOSPHO-L-LACTATE TRANSFERASE"/>
    <property type="match status" value="1"/>
</dbReference>
<dbReference type="EMBL" id="CADCUJ010000108">
    <property type="protein sequence ID" value="CAA9364519.1"/>
    <property type="molecule type" value="Genomic_DNA"/>
</dbReference>
<name>A0A6J4MRH6_9ACTN</name>